<name>A0A017TFD8_9BACT</name>
<gene>
    <name evidence="1" type="ORF">CAP_0084</name>
</gene>
<dbReference type="Gene3D" id="3.30.1460.10">
    <property type="match status" value="1"/>
</dbReference>
<accession>A0A017TFD8</accession>
<organism evidence="1 2">
    <name type="scientific">Chondromyces apiculatus DSM 436</name>
    <dbReference type="NCBI Taxonomy" id="1192034"/>
    <lineage>
        <taxon>Bacteria</taxon>
        <taxon>Pseudomonadati</taxon>
        <taxon>Myxococcota</taxon>
        <taxon>Polyangia</taxon>
        <taxon>Polyangiales</taxon>
        <taxon>Polyangiaceae</taxon>
        <taxon>Chondromyces</taxon>
    </lineage>
</organism>
<dbReference type="RefSeq" id="WP_044237583.1">
    <property type="nucleotide sequence ID" value="NZ_ASRX01000010.1"/>
</dbReference>
<proteinExistence type="predicted"/>
<reference evidence="1 2" key="1">
    <citation type="submission" date="2013-05" db="EMBL/GenBank/DDBJ databases">
        <title>Genome assembly of Chondromyces apiculatus DSM 436.</title>
        <authorList>
            <person name="Sharma G."/>
            <person name="Khatri I."/>
            <person name="Kaur C."/>
            <person name="Mayilraj S."/>
            <person name="Subramanian S."/>
        </authorList>
    </citation>
    <scope>NUCLEOTIDE SEQUENCE [LARGE SCALE GENOMIC DNA]</scope>
    <source>
        <strain evidence="1 2">DSM 436</strain>
    </source>
</reference>
<dbReference type="AlphaFoldDB" id="A0A017TFD8"/>
<evidence type="ECO:0000313" key="2">
    <source>
        <dbReference type="Proteomes" id="UP000019678"/>
    </source>
</evidence>
<protein>
    <recommendedName>
        <fullName evidence="3">YbjN domain-containing protein</fullName>
    </recommendedName>
</protein>
<dbReference type="STRING" id="1192034.CAP_0084"/>
<evidence type="ECO:0000313" key="1">
    <source>
        <dbReference type="EMBL" id="EYF07331.1"/>
    </source>
</evidence>
<dbReference type="EMBL" id="ASRX01000010">
    <property type="protein sequence ID" value="EYF07331.1"/>
    <property type="molecule type" value="Genomic_DNA"/>
</dbReference>
<keyword evidence="2" id="KW-1185">Reference proteome</keyword>
<evidence type="ECO:0008006" key="3">
    <source>
        <dbReference type="Google" id="ProtNLM"/>
    </source>
</evidence>
<dbReference type="OrthoDB" id="3295813at2"/>
<dbReference type="Proteomes" id="UP000019678">
    <property type="component" value="Unassembled WGS sequence"/>
</dbReference>
<comment type="caution">
    <text evidence="1">The sequence shown here is derived from an EMBL/GenBank/DDBJ whole genome shotgun (WGS) entry which is preliminary data.</text>
</comment>
<sequence length="147" mass="16701">MDRPDHDSEERDGNEPLPTWEALYAHARERYAFDADGAGWFATTVFWADTPRSQQVRVSLFHRSDDAPWIVFRSTVCRREQLDLEEAIRLNEDLAVATLALTSDDVYELFYSFPLVALTVDVLDDLINQVAAAADDLEEPTTGVDEH</sequence>